<dbReference type="Pfam" id="PF08592">
    <property type="entry name" value="Anthrone_oxy"/>
    <property type="match status" value="1"/>
</dbReference>
<keyword evidence="3" id="KW-1185">Reference proteome</keyword>
<protein>
    <submittedName>
        <fullName evidence="2">Uncharacterized protein</fullName>
    </submittedName>
</protein>
<keyword evidence="1" id="KW-1133">Transmembrane helix</keyword>
<dbReference type="InterPro" id="IPR013901">
    <property type="entry name" value="Anthrone_oxy"/>
</dbReference>
<keyword evidence="1" id="KW-0472">Membrane</keyword>
<evidence type="ECO:0000256" key="1">
    <source>
        <dbReference type="SAM" id="Phobius"/>
    </source>
</evidence>
<evidence type="ECO:0000313" key="2">
    <source>
        <dbReference type="EMBL" id="KAF9585595.1"/>
    </source>
</evidence>
<dbReference type="PANTHER" id="PTHR36535">
    <property type="entry name" value="YALI0E30327P"/>
    <property type="match status" value="1"/>
</dbReference>
<dbReference type="OrthoDB" id="5954308at2759"/>
<feature type="transmembrane region" description="Helical" evidence="1">
    <location>
        <begin position="145"/>
        <end position="163"/>
    </location>
</feature>
<proteinExistence type="predicted"/>
<feature type="transmembrane region" description="Helical" evidence="1">
    <location>
        <begin position="23"/>
        <end position="46"/>
    </location>
</feature>
<dbReference type="Proteomes" id="UP000780801">
    <property type="component" value="Unassembled WGS sequence"/>
</dbReference>
<sequence length="170" mass="18321">MSSASQFGSLVHPSGLLIASKTISVAAIGIFSGLAISYNALIMPAIRKVSVGSALSVWADTYNVGQHVQVSMIVTSIITGAYVYRKTENAFFLVPPLMMASIIPYTLTLLLPINKTLLSIRSKGGNNVEGTRVQELFVKWDTLHFVRTIVSSTAFVLSLYGAFSGKTKIF</sequence>
<dbReference type="AlphaFoldDB" id="A0A9P6KIA0"/>
<evidence type="ECO:0000313" key="3">
    <source>
        <dbReference type="Proteomes" id="UP000780801"/>
    </source>
</evidence>
<comment type="caution">
    <text evidence="2">The sequence shown here is derived from an EMBL/GenBank/DDBJ whole genome shotgun (WGS) entry which is preliminary data.</text>
</comment>
<dbReference type="EMBL" id="JAABOA010000153">
    <property type="protein sequence ID" value="KAF9585595.1"/>
    <property type="molecule type" value="Genomic_DNA"/>
</dbReference>
<keyword evidence="1" id="KW-0812">Transmembrane</keyword>
<name>A0A9P6KIA0_9FUNG</name>
<gene>
    <name evidence="2" type="ORF">BGW38_001648</name>
</gene>
<feature type="transmembrane region" description="Helical" evidence="1">
    <location>
        <begin position="91"/>
        <end position="113"/>
    </location>
</feature>
<reference evidence="2" key="1">
    <citation type="journal article" date="2020" name="Fungal Divers.">
        <title>Resolving the Mortierellaceae phylogeny through synthesis of multi-gene phylogenetics and phylogenomics.</title>
        <authorList>
            <person name="Vandepol N."/>
            <person name="Liber J."/>
            <person name="Desiro A."/>
            <person name="Na H."/>
            <person name="Kennedy M."/>
            <person name="Barry K."/>
            <person name="Grigoriev I.V."/>
            <person name="Miller A.N."/>
            <person name="O'Donnell K."/>
            <person name="Stajich J.E."/>
            <person name="Bonito G."/>
        </authorList>
    </citation>
    <scope>NUCLEOTIDE SEQUENCE</scope>
    <source>
        <strain evidence="2">KOD1015</strain>
    </source>
</reference>
<organism evidence="2 3">
    <name type="scientific">Lunasporangiospora selenospora</name>
    <dbReference type="NCBI Taxonomy" id="979761"/>
    <lineage>
        <taxon>Eukaryota</taxon>
        <taxon>Fungi</taxon>
        <taxon>Fungi incertae sedis</taxon>
        <taxon>Mucoromycota</taxon>
        <taxon>Mortierellomycotina</taxon>
        <taxon>Mortierellomycetes</taxon>
        <taxon>Mortierellales</taxon>
        <taxon>Mortierellaceae</taxon>
        <taxon>Lunasporangiospora</taxon>
    </lineage>
</organism>
<dbReference type="PANTHER" id="PTHR36535:SF1">
    <property type="entry name" value="DUF1772 DOMAIN-CONTAINING PROTEIN"/>
    <property type="match status" value="1"/>
</dbReference>
<accession>A0A9P6KIA0</accession>